<feature type="chain" id="PRO_5046127402" description="Calcium-binding protein" evidence="1">
    <location>
        <begin position="29"/>
        <end position="257"/>
    </location>
</feature>
<gene>
    <name evidence="2" type="ORF">ACH4F9_37170</name>
</gene>
<dbReference type="Proteomes" id="UP001610818">
    <property type="component" value="Unassembled WGS sequence"/>
</dbReference>
<proteinExistence type="predicted"/>
<reference evidence="2 3" key="1">
    <citation type="submission" date="2024-10" db="EMBL/GenBank/DDBJ databases">
        <title>The Natural Products Discovery Center: Release of the First 8490 Sequenced Strains for Exploring Actinobacteria Biosynthetic Diversity.</title>
        <authorList>
            <person name="Kalkreuter E."/>
            <person name="Kautsar S.A."/>
            <person name="Yang D."/>
            <person name="Bader C.D."/>
            <person name="Teijaro C.N."/>
            <person name="Fluegel L."/>
            <person name="Davis C.M."/>
            <person name="Simpson J.R."/>
            <person name="Lauterbach L."/>
            <person name="Steele A.D."/>
            <person name="Gui C."/>
            <person name="Meng S."/>
            <person name="Li G."/>
            <person name="Viehrig K."/>
            <person name="Ye F."/>
            <person name="Su P."/>
            <person name="Kiefer A.F."/>
            <person name="Nichols A."/>
            <person name="Cepeda A.J."/>
            <person name="Yan W."/>
            <person name="Fan B."/>
            <person name="Jiang Y."/>
            <person name="Adhikari A."/>
            <person name="Zheng C.-J."/>
            <person name="Schuster L."/>
            <person name="Cowan T.M."/>
            <person name="Smanski M.J."/>
            <person name="Chevrette M.G."/>
            <person name="De Carvalho L.P.S."/>
            <person name="Shen B."/>
        </authorList>
    </citation>
    <scope>NUCLEOTIDE SEQUENCE [LARGE SCALE GENOMIC DNA]</scope>
    <source>
        <strain evidence="2 3">NPDC017990</strain>
    </source>
</reference>
<evidence type="ECO:0000313" key="2">
    <source>
        <dbReference type="EMBL" id="MFH8550639.1"/>
    </source>
</evidence>
<accession>A0ABW7R1T8</accession>
<protein>
    <recommendedName>
        <fullName evidence="4">Calcium-binding protein</fullName>
    </recommendedName>
</protein>
<keyword evidence="3" id="KW-1185">Reference proteome</keyword>
<feature type="signal peptide" evidence="1">
    <location>
        <begin position="1"/>
        <end position="28"/>
    </location>
</feature>
<evidence type="ECO:0000313" key="3">
    <source>
        <dbReference type="Proteomes" id="UP001610818"/>
    </source>
</evidence>
<sequence>MGKKVWRAVVAGGAAAVFTGLAAVPAGAAEGGASFTRVQVNGGKPIVIGVSKEVAVPAPFRLTTTHKWKWPAVFLYRGNTGHTGDRLWHAIETSDCHQVSSGVCDFNETMYFDPSVWDMRNSEAGAWKVAAEVSFKGGGGDTDDKGLTAYVKRNSRLSVNAAPEPVAKGKTITVTGKVTRANWETRKHVSYGSRLVSLQFKPSGATSYTTVKKVHANGSGDLRTTVKASKTGAWRWAYYGNTTTGPSTSAADNVVVR</sequence>
<dbReference type="EMBL" id="JBIRGQ010000008">
    <property type="protein sequence ID" value="MFH8550639.1"/>
    <property type="molecule type" value="Genomic_DNA"/>
</dbReference>
<comment type="caution">
    <text evidence="2">The sequence shown here is derived from an EMBL/GenBank/DDBJ whole genome shotgun (WGS) entry which is preliminary data.</text>
</comment>
<name>A0ABW7R1T8_9ACTN</name>
<evidence type="ECO:0000256" key="1">
    <source>
        <dbReference type="SAM" id="SignalP"/>
    </source>
</evidence>
<organism evidence="2 3">
    <name type="scientific">Streptomyces longisporoflavus</name>
    <dbReference type="NCBI Taxonomy" id="28044"/>
    <lineage>
        <taxon>Bacteria</taxon>
        <taxon>Bacillati</taxon>
        <taxon>Actinomycetota</taxon>
        <taxon>Actinomycetes</taxon>
        <taxon>Kitasatosporales</taxon>
        <taxon>Streptomycetaceae</taxon>
        <taxon>Streptomyces</taxon>
    </lineage>
</organism>
<keyword evidence="1" id="KW-0732">Signal</keyword>
<dbReference type="RefSeq" id="WP_397717202.1">
    <property type="nucleotide sequence ID" value="NZ_JBIRGN010000008.1"/>
</dbReference>
<evidence type="ECO:0008006" key="4">
    <source>
        <dbReference type="Google" id="ProtNLM"/>
    </source>
</evidence>